<evidence type="ECO:0000313" key="2">
    <source>
        <dbReference type="Proteomes" id="UP000592180"/>
    </source>
</evidence>
<dbReference type="Gene3D" id="1.20.1440.60">
    <property type="entry name" value="23S rRNA-intervening sequence"/>
    <property type="match status" value="1"/>
</dbReference>
<dbReference type="InterPro" id="IPR012657">
    <property type="entry name" value="23S_rRNA-intervening_sequence"/>
</dbReference>
<dbReference type="Pfam" id="PF05635">
    <property type="entry name" value="23S_rRNA_IVP"/>
    <property type="match status" value="1"/>
</dbReference>
<dbReference type="InterPro" id="IPR036583">
    <property type="entry name" value="23S_rRNA_IVS_sf"/>
</dbReference>
<dbReference type="NCBIfam" id="TIGR02436">
    <property type="entry name" value="four helix bundle protein"/>
    <property type="match status" value="1"/>
</dbReference>
<accession>A0A840KC77</accession>
<organism evidence="1 2">
    <name type="scientific">Chryseobacterium defluvii</name>
    <dbReference type="NCBI Taxonomy" id="160396"/>
    <lineage>
        <taxon>Bacteria</taxon>
        <taxon>Pseudomonadati</taxon>
        <taxon>Bacteroidota</taxon>
        <taxon>Flavobacteriia</taxon>
        <taxon>Flavobacteriales</taxon>
        <taxon>Weeksellaceae</taxon>
        <taxon>Chryseobacterium group</taxon>
        <taxon>Chryseobacterium</taxon>
    </lineage>
</organism>
<protein>
    <submittedName>
        <fullName evidence="1">Four helix bundle protein</fullName>
    </submittedName>
</protein>
<evidence type="ECO:0000313" key="1">
    <source>
        <dbReference type="EMBL" id="MBB4806796.1"/>
    </source>
</evidence>
<dbReference type="AlphaFoldDB" id="A0A840KC77"/>
<sequence>MIREAQNSESKNDFIHKFKIAAKEIEETNYWLLLCKHSENYPNCDDLLEHLKEIENITNKIIITSKMR</sequence>
<reference evidence="1 2" key="1">
    <citation type="submission" date="2020-08" db="EMBL/GenBank/DDBJ databases">
        <title>Functional genomics of gut bacteria from endangered species of beetles.</title>
        <authorList>
            <person name="Carlos-Shanley C."/>
        </authorList>
    </citation>
    <scope>NUCLEOTIDE SEQUENCE [LARGE SCALE GENOMIC DNA]</scope>
    <source>
        <strain evidence="1 2">S00151</strain>
    </source>
</reference>
<dbReference type="RefSeq" id="WP_317166726.1">
    <property type="nucleotide sequence ID" value="NZ_JACHLE010000002.1"/>
</dbReference>
<comment type="caution">
    <text evidence="1">The sequence shown here is derived from an EMBL/GenBank/DDBJ whole genome shotgun (WGS) entry which is preliminary data.</text>
</comment>
<dbReference type="Proteomes" id="UP000592180">
    <property type="component" value="Unassembled WGS sequence"/>
</dbReference>
<gene>
    <name evidence="1" type="ORF">HNP38_002092</name>
</gene>
<dbReference type="SUPFAM" id="SSF158446">
    <property type="entry name" value="IVS-encoded protein-like"/>
    <property type="match status" value="1"/>
</dbReference>
<name>A0A840KC77_9FLAO</name>
<keyword evidence="2" id="KW-1185">Reference proteome</keyword>
<proteinExistence type="predicted"/>
<dbReference type="EMBL" id="JACHLE010000002">
    <property type="protein sequence ID" value="MBB4806796.1"/>
    <property type="molecule type" value="Genomic_DNA"/>
</dbReference>